<gene>
    <name evidence="2" type="ORF">PCANC_09773</name>
</gene>
<name>A0A2N5VTA0_9BASI</name>
<evidence type="ECO:0000259" key="1">
    <source>
        <dbReference type="Pfam" id="PF20515"/>
    </source>
</evidence>
<dbReference type="InterPro" id="IPR046798">
    <property type="entry name" value="2OG-FeII_Oxy_6"/>
</dbReference>
<comment type="caution">
    <text evidence="2">The sequence shown here is derived from an EMBL/GenBank/DDBJ whole genome shotgun (WGS) entry which is preliminary data.</text>
</comment>
<dbReference type="Proteomes" id="UP000235388">
    <property type="component" value="Unassembled WGS sequence"/>
</dbReference>
<feature type="domain" description="Tet-like 2OG-Fe(II) oxygenase" evidence="1">
    <location>
        <begin position="12"/>
        <end position="222"/>
    </location>
</feature>
<evidence type="ECO:0000313" key="2">
    <source>
        <dbReference type="EMBL" id="PLW53182.1"/>
    </source>
</evidence>
<reference evidence="2 3" key="1">
    <citation type="submission" date="2017-11" db="EMBL/GenBank/DDBJ databases">
        <title>De novo assembly and phasing of dikaryotic genomes from two isolates of Puccinia coronata f. sp. avenae, the causal agent of oat crown rust.</title>
        <authorList>
            <person name="Miller M.E."/>
            <person name="Zhang Y."/>
            <person name="Omidvar V."/>
            <person name="Sperschneider J."/>
            <person name="Schwessinger B."/>
            <person name="Raley C."/>
            <person name="Palmer J.M."/>
            <person name="Garnica D."/>
            <person name="Upadhyaya N."/>
            <person name="Rathjen J."/>
            <person name="Taylor J.M."/>
            <person name="Park R.F."/>
            <person name="Dodds P.N."/>
            <person name="Hirsch C.D."/>
            <person name="Kianian S.F."/>
            <person name="Figueroa M."/>
        </authorList>
    </citation>
    <scope>NUCLEOTIDE SEQUENCE [LARGE SCALE GENOMIC DNA]</scope>
    <source>
        <strain evidence="2">12NC29</strain>
    </source>
</reference>
<evidence type="ECO:0000313" key="3">
    <source>
        <dbReference type="Proteomes" id="UP000235388"/>
    </source>
</evidence>
<dbReference type="EMBL" id="PGCJ01000066">
    <property type="protein sequence ID" value="PLW53182.1"/>
    <property type="molecule type" value="Genomic_DNA"/>
</dbReference>
<dbReference type="AlphaFoldDB" id="A0A2N5VTA0"/>
<dbReference type="Pfam" id="PF20515">
    <property type="entry name" value="2OG-FeII_Oxy_6"/>
    <property type="match status" value="1"/>
</dbReference>
<dbReference type="OrthoDB" id="2505311at2759"/>
<accession>A0A2N5VTA0</accession>
<sequence length="271" mass="31115">MVEFIKFTNLSQQQWNDLNFLCLFLHNCKEFICPVASKSQKCGGVMWVLGWQKGYHKLEILGRYRNQKAIDNNPVVFAKLMKQLSRVRKILWNTFHSFGNVAVEKNLKYMKKHNIPSVADNNFPKKPGNKSRFGFASNLAFSSNGFYNHHHKDKGDASELPLAFALIIPTSKITGKIETQAEGYNVENGQFIFRDIKIALNFEPDVVCRIIFQAQEYVRGTFYPTEHTNFTKLGMSLQVATKASNVCKRYLNGEYDNDSDKYFGGVKELLE</sequence>
<organism evidence="2 3">
    <name type="scientific">Puccinia coronata f. sp. avenae</name>
    <dbReference type="NCBI Taxonomy" id="200324"/>
    <lineage>
        <taxon>Eukaryota</taxon>
        <taxon>Fungi</taxon>
        <taxon>Dikarya</taxon>
        <taxon>Basidiomycota</taxon>
        <taxon>Pucciniomycotina</taxon>
        <taxon>Pucciniomycetes</taxon>
        <taxon>Pucciniales</taxon>
        <taxon>Pucciniaceae</taxon>
        <taxon>Puccinia</taxon>
    </lineage>
</organism>
<keyword evidence="3" id="KW-1185">Reference proteome</keyword>
<protein>
    <recommendedName>
        <fullName evidence="1">Tet-like 2OG-Fe(II) oxygenase domain-containing protein</fullName>
    </recommendedName>
</protein>
<proteinExistence type="predicted"/>